<protein>
    <submittedName>
        <fullName evidence="3">Putative DsbA family dithiol-disulfide isomerase</fullName>
    </submittedName>
</protein>
<dbReference type="GO" id="GO:0016491">
    <property type="term" value="F:oxidoreductase activity"/>
    <property type="evidence" value="ECO:0007669"/>
    <property type="project" value="InterPro"/>
</dbReference>
<evidence type="ECO:0000313" key="6">
    <source>
        <dbReference type="Proteomes" id="UP000524535"/>
    </source>
</evidence>
<dbReference type="InterPro" id="IPR036249">
    <property type="entry name" value="Thioredoxin-like_sf"/>
</dbReference>
<dbReference type="EMBL" id="JACIHM010000007">
    <property type="protein sequence ID" value="MBB4448534.1"/>
    <property type="molecule type" value="Genomic_DNA"/>
</dbReference>
<evidence type="ECO:0000313" key="5">
    <source>
        <dbReference type="Proteomes" id="UP000520770"/>
    </source>
</evidence>
<dbReference type="SUPFAM" id="SSF52833">
    <property type="entry name" value="Thioredoxin-like"/>
    <property type="match status" value="1"/>
</dbReference>
<dbReference type="GO" id="GO:0016853">
    <property type="term" value="F:isomerase activity"/>
    <property type="evidence" value="ECO:0007669"/>
    <property type="project" value="UniProtKB-KW"/>
</dbReference>
<dbReference type="EMBL" id="JACIGW010000006">
    <property type="protein sequence ID" value="MBB4350724.1"/>
    <property type="molecule type" value="Genomic_DNA"/>
</dbReference>
<evidence type="ECO:0000259" key="1">
    <source>
        <dbReference type="Pfam" id="PF01323"/>
    </source>
</evidence>
<organism evidence="3 6">
    <name type="scientific">Aliirhizobium cellulosilyticum</name>
    <dbReference type="NCBI Taxonomy" id="393664"/>
    <lineage>
        <taxon>Bacteria</taxon>
        <taxon>Pseudomonadati</taxon>
        <taxon>Pseudomonadota</taxon>
        <taxon>Alphaproteobacteria</taxon>
        <taxon>Hyphomicrobiales</taxon>
        <taxon>Rhizobiaceae</taxon>
        <taxon>Aliirhizobium</taxon>
    </lineage>
</organism>
<dbReference type="AlphaFoldDB" id="A0A7W6XDC5"/>
<accession>A0A7W6XDC5</accession>
<dbReference type="InterPro" id="IPR001853">
    <property type="entry name" value="DSBA-like_thioredoxin_dom"/>
</dbReference>
<evidence type="ECO:0000313" key="2">
    <source>
        <dbReference type="EMBL" id="MBB4350724.1"/>
    </source>
</evidence>
<dbReference type="Pfam" id="PF01323">
    <property type="entry name" value="DSBA"/>
    <property type="match status" value="1"/>
</dbReference>
<dbReference type="Proteomes" id="UP000576087">
    <property type="component" value="Unassembled WGS sequence"/>
</dbReference>
<keyword evidence="6" id="KW-1185">Reference proteome</keyword>
<dbReference type="PANTHER" id="PTHR13887:SF41">
    <property type="entry name" value="THIOREDOXIN SUPERFAMILY PROTEIN"/>
    <property type="match status" value="1"/>
</dbReference>
<gene>
    <name evidence="3" type="ORF">GGE31_004457</name>
    <name evidence="2" type="ORF">GGE33_004498</name>
    <name evidence="4" type="ORF">GGE35_004380</name>
</gene>
<reference evidence="5 6" key="1">
    <citation type="submission" date="2020-08" db="EMBL/GenBank/DDBJ databases">
        <title>Genomic Encyclopedia of Type Strains, Phase IV (KMG-V): Genome sequencing to study the core and pangenomes of soil and plant-associated prokaryotes.</title>
        <authorList>
            <person name="Whitman W."/>
        </authorList>
    </citation>
    <scope>NUCLEOTIDE SEQUENCE [LARGE SCALE GENOMIC DNA]</scope>
    <source>
        <strain evidence="3 6">SEMIA 444</strain>
        <strain evidence="2 5">SEMIA 448</strain>
        <strain evidence="4 7">SEMIA 452</strain>
    </source>
</reference>
<sequence length="86" mass="9114">MNDGEATGERSVIERIAKSIGLSPEKIGIVLSSPNIDANIEADLQTAQEIGVTGVPLFVIDGKVALSGAQPREVFNKALERVLLQD</sequence>
<dbReference type="Proteomes" id="UP000524535">
    <property type="component" value="Unassembled WGS sequence"/>
</dbReference>
<evidence type="ECO:0000313" key="3">
    <source>
        <dbReference type="EMBL" id="MBB4413919.1"/>
    </source>
</evidence>
<evidence type="ECO:0000313" key="7">
    <source>
        <dbReference type="Proteomes" id="UP000576087"/>
    </source>
</evidence>
<dbReference type="Gene3D" id="3.40.30.10">
    <property type="entry name" value="Glutaredoxin"/>
    <property type="match status" value="1"/>
</dbReference>
<comment type="caution">
    <text evidence="3">The sequence shown here is derived from an EMBL/GenBank/DDBJ whole genome shotgun (WGS) entry which is preliminary data.</text>
</comment>
<feature type="domain" description="DSBA-like thioredoxin" evidence="1">
    <location>
        <begin position="1"/>
        <end position="79"/>
    </location>
</feature>
<proteinExistence type="predicted"/>
<dbReference type="EMBL" id="JACIGY010000007">
    <property type="protein sequence ID" value="MBB4413919.1"/>
    <property type="molecule type" value="Genomic_DNA"/>
</dbReference>
<name>A0A7W6XDC5_9HYPH</name>
<dbReference type="Proteomes" id="UP000520770">
    <property type="component" value="Unassembled WGS sequence"/>
</dbReference>
<dbReference type="PANTHER" id="PTHR13887">
    <property type="entry name" value="GLUTATHIONE S-TRANSFERASE KAPPA"/>
    <property type="match status" value="1"/>
</dbReference>
<keyword evidence="3" id="KW-0413">Isomerase</keyword>
<evidence type="ECO:0000313" key="4">
    <source>
        <dbReference type="EMBL" id="MBB4448534.1"/>
    </source>
</evidence>